<keyword evidence="8" id="KW-1185">Reference proteome</keyword>
<dbReference type="Pfam" id="PF01547">
    <property type="entry name" value="SBP_bac_1"/>
    <property type="match status" value="1"/>
</dbReference>
<evidence type="ECO:0000256" key="6">
    <source>
        <dbReference type="SAM" id="SignalP"/>
    </source>
</evidence>
<dbReference type="PANTHER" id="PTHR43649">
    <property type="entry name" value="ARABINOSE-BINDING PROTEIN-RELATED"/>
    <property type="match status" value="1"/>
</dbReference>
<dbReference type="SUPFAM" id="SSF53850">
    <property type="entry name" value="Periplasmic binding protein-like II"/>
    <property type="match status" value="1"/>
</dbReference>
<keyword evidence="5" id="KW-0449">Lipoprotein</keyword>
<comment type="caution">
    <text evidence="7">The sequence shown here is derived from an EMBL/GenBank/DDBJ whole genome shotgun (WGS) entry which is preliminary data.</text>
</comment>
<evidence type="ECO:0000313" key="8">
    <source>
        <dbReference type="Proteomes" id="UP001183246"/>
    </source>
</evidence>
<organism evidence="7 8">
    <name type="scientific">Streptomyces litchfieldiae</name>
    <dbReference type="NCBI Taxonomy" id="3075543"/>
    <lineage>
        <taxon>Bacteria</taxon>
        <taxon>Bacillati</taxon>
        <taxon>Actinomycetota</taxon>
        <taxon>Actinomycetes</taxon>
        <taxon>Kitasatosporales</taxon>
        <taxon>Streptomycetaceae</taxon>
        <taxon>Streptomyces</taxon>
    </lineage>
</organism>
<dbReference type="PANTHER" id="PTHR43649:SF33">
    <property type="entry name" value="POLYGALACTURONAN_RHAMNOGALACTURONAN-BINDING PROTEIN YTCQ"/>
    <property type="match status" value="1"/>
</dbReference>
<accession>A0ABU2MQE8</accession>
<keyword evidence="1" id="KW-1003">Cell membrane</keyword>
<feature type="chain" id="PRO_5046943724" evidence="6">
    <location>
        <begin position="23"/>
        <end position="444"/>
    </location>
</feature>
<keyword evidence="3" id="KW-0472">Membrane</keyword>
<name>A0ABU2MQE8_9ACTN</name>
<evidence type="ECO:0000256" key="4">
    <source>
        <dbReference type="ARBA" id="ARBA00023139"/>
    </source>
</evidence>
<proteinExistence type="predicted"/>
<evidence type="ECO:0000256" key="3">
    <source>
        <dbReference type="ARBA" id="ARBA00023136"/>
    </source>
</evidence>
<dbReference type="RefSeq" id="WP_311704972.1">
    <property type="nucleotide sequence ID" value="NZ_JAVREL010000007.1"/>
</dbReference>
<dbReference type="InterPro" id="IPR050490">
    <property type="entry name" value="Bact_solute-bd_prot1"/>
</dbReference>
<dbReference type="Gene3D" id="3.40.190.10">
    <property type="entry name" value="Periplasmic binding protein-like II"/>
    <property type="match status" value="1"/>
</dbReference>
<dbReference type="InterPro" id="IPR006059">
    <property type="entry name" value="SBP"/>
</dbReference>
<evidence type="ECO:0000256" key="2">
    <source>
        <dbReference type="ARBA" id="ARBA00022729"/>
    </source>
</evidence>
<sequence length="444" mass="48418">MQPARITLASAVAVTLSLLATACGGGAEGDQGDGPVVIEMWSWNEERTMQPIVDEFNATHDDIQIRLVKQVDITSAAANLRNAVASGEGVPCLVQSMTGVGEVPALTAEGLLIDVTDALQPYLDDGVFNEAALPGAQVGDRYYGVPTGFNPSFMMINRAVYDEYGIEVPTTWDELIAAGEELRPHGIYVMNLAGEDPSTLVNLVQQAGGSWYEIEGDAWRVDFLSEESRKAADIVQQLIDKNLVAHQTYLDRPALIEYFDSGQMVSLPTSTWQLTKYEIDFRNTIGDWQPMDLPQFSDAGEFVTPAHGGAEIVPDGCEHVEEAVEVSVWKATNEEAINATLDPETGAYAWPGAVPDPSPWVDSAVPERLFGERRGEARDVILRAVQAGRDPWVVGPNYTGVFAELQDQWANAVNGEITMVELLERMQDFTVEDLRSKNINVVGS</sequence>
<evidence type="ECO:0000256" key="5">
    <source>
        <dbReference type="ARBA" id="ARBA00023288"/>
    </source>
</evidence>
<dbReference type="Proteomes" id="UP001183246">
    <property type="component" value="Unassembled WGS sequence"/>
</dbReference>
<evidence type="ECO:0000313" key="7">
    <source>
        <dbReference type="EMBL" id="MDT0343848.1"/>
    </source>
</evidence>
<keyword evidence="4" id="KW-0564">Palmitate</keyword>
<dbReference type="PROSITE" id="PS51257">
    <property type="entry name" value="PROKAR_LIPOPROTEIN"/>
    <property type="match status" value="1"/>
</dbReference>
<evidence type="ECO:0000256" key="1">
    <source>
        <dbReference type="ARBA" id="ARBA00022475"/>
    </source>
</evidence>
<reference evidence="8" key="1">
    <citation type="submission" date="2023-07" db="EMBL/GenBank/DDBJ databases">
        <title>30 novel species of actinomycetes from the DSMZ collection.</title>
        <authorList>
            <person name="Nouioui I."/>
        </authorList>
    </citation>
    <scope>NUCLEOTIDE SEQUENCE [LARGE SCALE GENOMIC DNA]</scope>
    <source>
        <strain evidence="8">DSM 44938</strain>
    </source>
</reference>
<protein>
    <submittedName>
        <fullName evidence="7">Extracellular solute-binding protein</fullName>
    </submittedName>
</protein>
<keyword evidence="2 6" id="KW-0732">Signal</keyword>
<gene>
    <name evidence="7" type="ORF">RM590_14670</name>
</gene>
<feature type="signal peptide" evidence="6">
    <location>
        <begin position="1"/>
        <end position="22"/>
    </location>
</feature>
<dbReference type="EMBL" id="JAVREL010000007">
    <property type="protein sequence ID" value="MDT0343848.1"/>
    <property type="molecule type" value="Genomic_DNA"/>
</dbReference>